<protein>
    <recommendedName>
        <fullName evidence="1">TBC1 domain-containing protein</fullName>
    </recommendedName>
</protein>
<sequence>MTSRCCLSLTCSWEQVIRSCKLGGGTKDVSHFSGEDRTEAEADPTRMDIALLKEQYNWIKEKQKLQTRVVLFKKAPDNEEICGKALVNMVPVSQEVRNPKAFEEQMPVKEIQFNFVDDLDNDKSPWRTHLGIHRMA</sequence>
<dbReference type="Proteomes" id="UP001046870">
    <property type="component" value="Chromosome 2"/>
</dbReference>
<reference evidence="2" key="1">
    <citation type="submission" date="2021-01" db="EMBL/GenBank/DDBJ databases">
        <authorList>
            <person name="Zahm M."/>
            <person name="Roques C."/>
            <person name="Cabau C."/>
            <person name="Klopp C."/>
            <person name="Donnadieu C."/>
            <person name="Jouanno E."/>
            <person name="Lampietro C."/>
            <person name="Louis A."/>
            <person name="Herpin A."/>
            <person name="Echchiki A."/>
            <person name="Berthelot C."/>
            <person name="Parey E."/>
            <person name="Roest-Crollius H."/>
            <person name="Braasch I."/>
            <person name="Postlethwait J."/>
            <person name="Bobe J."/>
            <person name="Montfort J."/>
            <person name="Bouchez O."/>
            <person name="Begum T."/>
            <person name="Mejri S."/>
            <person name="Adams A."/>
            <person name="Chen W.-J."/>
            <person name="Guiguen Y."/>
        </authorList>
    </citation>
    <scope>NUCLEOTIDE SEQUENCE</scope>
    <source>
        <strain evidence="2">YG-15Mar2019-1</strain>
        <tissue evidence="2">Brain</tissue>
    </source>
</reference>
<dbReference type="EMBL" id="JAFDVH010000002">
    <property type="protein sequence ID" value="KAG7488648.1"/>
    <property type="molecule type" value="Genomic_DNA"/>
</dbReference>
<evidence type="ECO:0000313" key="2">
    <source>
        <dbReference type="EMBL" id="KAG7488648.1"/>
    </source>
</evidence>
<keyword evidence="3" id="KW-1185">Reference proteome</keyword>
<gene>
    <name evidence="2" type="ORF">MATL_G00037100</name>
</gene>
<dbReference type="PANTHER" id="PTHR36290:SF1">
    <property type="entry name" value="RIKEN CDNA D630039A03 GENE"/>
    <property type="match status" value="1"/>
</dbReference>
<dbReference type="AlphaFoldDB" id="A0A9D3TDD9"/>
<comment type="caution">
    <text evidence="2">The sequence shown here is derived from an EMBL/GenBank/DDBJ whole genome shotgun (WGS) entry which is preliminary data.</text>
</comment>
<evidence type="ECO:0000259" key="1">
    <source>
        <dbReference type="Pfam" id="PF15733"/>
    </source>
</evidence>
<accession>A0A9D3TDD9</accession>
<proteinExistence type="predicted"/>
<dbReference type="OrthoDB" id="9935880at2759"/>
<feature type="domain" description="TBC1" evidence="1">
    <location>
        <begin position="49"/>
        <end position="135"/>
    </location>
</feature>
<dbReference type="Pfam" id="PF15733">
    <property type="entry name" value="DUF4682"/>
    <property type="match status" value="1"/>
</dbReference>
<dbReference type="PANTHER" id="PTHR36290">
    <property type="entry name" value="RIKEN CDNA D630039A03 GENE"/>
    <property type="match status" value="1"/>
</dbReference>
<organism evidence="2 3">
    <name type="scientific">Megalops atlanticus</name>
    <name type="common">Tarpon</name>
    <name type="synonym">Clupea gigantea</name>
    <dbReference type="NCBI Taxonomy" id="7932"/>
    <lineage>
        <taxon>Eukaryota</taxon>
        <taxon>Metazoa</taxon>
        <taxon>Chordata</taxon>
        <taxon>Craniata</taxon>
        <taxon>Vertebrata</taxon>
        <taxon>Euteleostomi</taxon>
        <taxon>Actinopterygii</taxon>
        <taxon>Neopterygii</taxon>
        <taxon>Teleostei</taxon>
        <taxon>Elopiformes</taxon>
        <taxon>Megalopidae</taxon>
        <taxon>Megalops</taxon>
    </lineage>
</organism>
<name>A0A9D3TDD9_MEGAT</name>
<dbReference type="InterPro" id="IPR032738">
    <property type="entry name" value="Tbc1d30_C"/>
</dbReference>
<evidence type="ECO:0000313" key="3">
    <source>
        <dbReference type="Proteomes" id="UP001046870"/>
    </source>
</evidence>